<evidence type="ECO:0000313" key="1">
    <source>
        <dbReference type="Proteomes" id="UP000095287"/>
    </source>
</evidence>
<protein>
    <submittedName>
        <fullName evidence="2">Cilia- and flagella-associated protein 61</fullName>
    </submittedName>
</protein>
<dbReference type="Proteomes" id="UP000095287">
    <property type="component" value="Unplaced"/>
</dbReference>
<evidence type="ECO:0000313" key="2">
    <source>
        <dbReference type="WBParaSite" id="L893_g11667.t1"/>
    </source>
</evidence>
<proteinExistence type="predicted"/>
<reference evidence="2" key="1">
    <citation type="submission" date="2016-11" db="UniProtKB">
        <authorList>
            <consortium name="WormBaseParasite"/>
        </authorList>
    </citation>
    <scope>IDENTIFICATION</scope>
</reference>
<name>A0A1I7Y145_9BILA</name>
<accession>A0A1I7Y145</accession>
<keyword evidence="1" id="KW-1185">Reference proteome</keyword>
<sequence length="516" mass="59892">MDKVPRLFVERVCLLLDGDVLGRSWQISSFWSEVGMAFFEKIHTLLVFVDKEAEDIYAVARPTFSEDNPYSVALDSVDLKFITNFHVSDNKHYDYYVEYEIEDILKKITLDDLQKLIRFIRPTTEGRHPVKYNCFAKNYLYLTSFTGIGGKILSMYMPVDTVTLYRKDEDVIAIREEEELKNLELFFENAGPLYDVSCSIQNLKPRTIEAMIDKFVPLEGGSFSLQQSLSNKQLERLVLKCVQSDKEVSVYLYPEGATKSSVIYAVAQPTFSAQIVPLHSVELKFITNFSITYESMPGTTSSYKEITVDKLQRLMHFMNPKKKRRHPVQYDSKSTNYLRLSVTTPNRIYRELLTMRLPIESLEMPTIFELMDEVEAFLEITWSLYRFYCACTSRYFEQSTVDALIDTFIPTDGGSFSLTQPLSKDQLERLVVKCEMSDRKVRIRVSPQPKFWMPFFDNYFSQKRVKEVLGQKVLVASRQGGELVVHVMHLHSSITPDIVFILVCFQHMLPLLFDMK</sequence>
<organism evidence="1 2">
    <name type="scientific">Steinernema glaseri</name>
    <dbReference type="NCBI Taxonomy" id="37863"/>
    <lineage>
        <taxon>Eukaryota</taxon>
        <taxon>Metazoa</taxon>
        <taxon>Ecdysozoa</taxon>
        <taxon>Nematoda</taxon>
        <taxon>Chromadorea</taxon>
        <taxon>Rhabditida</taxon>
        <taxon>Tylenchina</taxon>
        <taxon>Panagrolaimomorpha</taxon>
        <taxon>Strongyloidoidea</taxon>
        <taxon>Steinernematidae</taxon>
        <taxon>Steinernema</taxon>
    </lineage>
</organism>
<dbReference type="WBParaSite" id="L893_g11667.t1">
    <property type="protein sequence ID" value="L893_g11667.t1"/>
    <property type="gene ID" value="L893_g11667"/>
</dbReference>
<dbReference type="AlphaFoldDB" id="A0A1I7Y145"/>